<evidence type="ECO:0000259" key="11">
    <source>
        <dbReference type="PROSITE" id="PS50157"/>
    </source>
</evidence>
<evidence type="ECO:0000256" key="6">
    <source>
        <dbReference type="ARBA" id="ARBA00022833"/>
    </source>
</evidence>
<comment type="similarity">
    <text evidence="8">Belongs to the pacC/RIM101 family.</text>
</comment>
<evidence type="ECO:0000313" key="13">
    <source>
        <dbReference type="Proteomes" id="UP000009138"/>
    </source>
</evidence>
<dbReference type="GO" id="GO:0008270">
    <property type="term" value="F:zinc ion binding"/>
    <property type="evidence" value="ECO:0007669"/>
    <property type="project" value="UniProtKB-KW"/>
</dbReference>
<dbReference type="PROSITE" id="PS00028">
    <property type="entry name" value="ZINC_FINGER_C2H2_1"/>
    <property type="match status" value="3"/>
</dbReference>
<evidence type="ECO:0000256" key="5">
    <source>
        <dbReference type="ARBA" id="ARBA00022771"/>
    </source>
</evidence>
<dbReference type="PROSITE" id="PS50157">
    <property type="entry name" value="ZINC_FINGER_C2H2_2"/>
    <property type="match status" value="2"/>
</dbReference>
<dbReference type="GeneID" id="93608434"/>
<keyword evidence="13" id="KW-1185">Reference proteome</keyword>
<dbReference type="SUPFAM" id="SSF57667">
    <property type="entry name" value="beta-beta-alpha zinc fingers"/>
    <property type="match status" value="2"/>
</dbReference>
<dbReference type="InterPro" id="IPR050806">
    <property type="entry name" value="pacC/RIM101"/>
</dbReference>
<evidence type="ECO:0000256" key="1">
    <source>
        <dbReference type="ARBA" id="ARBA00004123"/>
    </source>
</evidence>
<dbReference type="Proteomes" id="UP000009138">
    <property type="component" value="Unassembled WGS sequence"/>
</dbReference>
<protein>
    <recommendedName>
        <fullName evidence="11">C2H2-type domain-containing protein</fullName>
    </recommendedName>
</protein>
<feature type="region of interest" description="Disordered" evidence="10">
    <location>
        <begin position="110"/>
        <end position="147"/>
    </location>
</feature>
<evidence type="ECO:0000256" key="10">
    <source>
        <dbReference type="SAM" id="MobiDB-lite"/>
    </source>
</evidence>
<dbReference type="eggNOG" id="KOG1721">
    <property type="taxonomic scope" value="Eukaryota"/>
</dbReference>
<dbReference type="SMART" id="SM00355">
    <property type="entry name" value="ZnF_C2H2"/>
    <property type="match status" value="3"/>
</dbReference>
<feature type="domain" description="C2H2-type" evidence="11">
    <location>
        <begin position="79"/>
        <end position="106"/>
    </location>
</feature>
<proteinExistence type="inferred from homology"/>
<keyword evidence="7" id="KW-0539">Nucleus</keyword>
<dbReference type="AlphaFoldDB" id="I1BKM8"/>
<dbReference type="PANTHER" id="PTHR47257">
    <property type="entry name" value="PH-RESPONSE TRANSCRIPTION FACTOR PACC/RIM101"/>
    <property type="match status" value="1"/>
</dbReference>
<feature type="domain" description="C2H2-type" evidence="11">
    <location>
        <begin position="49"/>
        <end position="78"/>
    </location>
</feature>
<evidence type="ECO:0000256" key="7">
    <source>
        <dbReference type="ARBA" id="ARBA00023242"/>
    </source>
</evidence>
<feature type="compositionally biased region" description="Polar residues" evidence="10">
    <location>
        <begin position="119"/>
        <end position="136"/>
    </location>
</feature>
<gene>
    <name evidence="12" type="ORF">RO3G_01462</name>
</gene>
<dbReference type="PANTHER" id="PTHR47257:SF1">
    <property type="entry name" value="PH-RESPONSE TRANSCRIPTION FACTOR PACC_RIM101"/>
    <property type="match status" value="1"/>
</dbReference>
<dbReference type="OMA" id="KIHSEQH"/>
<name>I1BKM8_RHIO9</name>
<dbReference type="GO" id="GO:0005634">
    <property type="term" value="C:nucleus"/>
    <property type="evidence" value="ECO:0007669"/>
    <property type="project" value="UniProtKB-SubCell"/>
</dbReference>
<dbReference type="RefSeq" id="XP_067512154.1">
    <property type="nucleotide sequence ID" value="XM_067656053.1"/>
</dbReference>
<dbReference type="GO" id="GO:0045944">
    <property type="term" value="P:positive regulation of transcription by RNA polymerase II"/>
    <property type="evidence" value="ECO:0007669"/>
    <property type="project" value="TreeGrafter"/>
</dbReference>
<dbReference type="InParanoid" id="I1BKM8"/>
<accession>I1BKM8</accession>
<evidence type="ECO:0000256" key="3">
    <source>
        <dbReference type="ARBA" id="ARBA00022723"/>
    </source>
</evidence>
<feature type="compositionally biased region" description="Low complexity" evidence="10">
    <location>
        <begin position="137"/>
        <end position="147"/>
    </location>
</feature>
<keyword evidence="4" id="KW-0677">Repeat</keyword>
<evidence type="ECO:0000313" key="12">
    <source>
        <dbReference type="EMBL" id="EIE76758.1"/>
    </source>
</evidence>
<evidence type="ECO:0000256" key="4">
    <source>
        <dbReference type="ARBA" id="ARBA00022737"/>
    </source>
</evidence>
<dbReference type="EMBL" id="CH476732">
    <property type="protein sequence ID" value="EIE76758.1"/>
    <property type="molecule type" value="Genomic_DNA"/>
</dbReference>
<dbReference type="OrthoDB" id="6155966at2759"/>
<keyword evidence="3" id="KW-0479">Metal-binding</keyword>
<dbReference type="VEuPathDB" id="FungiDB:RO3G_01462"/>
<keyword evidence="6" id="KW-0862">Zinc</keyword>
<sequence length="375" mass="43259">MQSSLIMDDNETHLCKWSNCTLLFDDPEQLYLHLTNDHVGRKSTGNLCLTCHWENCDVTVIKRDHITSHLRVHVPLKPHKCQFCNKSFKRPQDLKKHEKIHSDQHIAQLRSHRHHHSLTPVSQSSRDNSPVLSEGNSSSHPISPPQSIYSDELQNEHWFYSQQKPNYGNFIQDNNPIIMSQANHPDYILQDIFFPMEMNNKQNVYNQANRLDQLQHLIDSGAIDQSNFNLNINSDQQLEDMNAWLTDLSHSIEPYYEQPLPNPNPPIVPSQQIYPENDLYIRSQPIIVSDQNIQDFSGMTTGQRQHYTAVPNMSANYFYPELRTTTNFTSSPKNGETTKQEVDDSFKPTSITFEEKKNMATLVNSFSSALADKPN</sequence>
<evidence type="ECO:0000256" key="9">
    <source>
        <dbReference type="PROSITE-ProRule" id="PRU00042"/>
    </source>
</evidence>
<comment type="subcellular location">
    <subcellularLocation>
        <location evidence="1">Nucleus</location>
    </subcellularLocation>
</comment>
<dbReference type="InterPro" id="IPR013087">
    <property type="entry name" value="Znf_C2H2_type"/>
</dbReference>
<dbReference type="STRING" id="246409.I1BKM8"/>
<dbReference type="InterPro" id="IPR036236">
    <property type="entry name" value="Znf_C2H2_sf"/>
</dbReference>
<evidence type="ECO:0000256" key="8">
    <source>
        <dbReference type="ARBA" id="ARBA00038089"/>
    </source>
</evidence>
<dbReference type="FunFam" id="3.30.160.60:FF:002343">
    <property type="entry name" value="Zinc finger protein 33A"/>
    <property type="match status" value="1"/>
</dbReference>
<evidence type="ECO:0000256" key="2">
    <source>
        <dbReference type="ARBA" id="ARBA00022491"/>
    </source>
</evidence>
<organism evidence="12 13">
    <name type="scientific">Rhizopus delemar (strain RA 99-880 / ATCC MYA-4621 / FGSC 9543 / NRRL 43880)</name>
    <name type="common">Mucormycosis agent</name>
    <name type="synonym">Rhizopus arrhizus var. delemar</name>
    <dbReference type="NCBI Taxonomy" id="246409"/>
    <lineage>
        <taxon>Eukaryota</taxon>
        <taxon>Fungi</taxon>
        <taxon>Fungi incertae sedis</taxon>
        <taxon>Mucoromycota</taxon>
        <taxon>Mucoromycotina</taxon>
        <taxon>Mucoromycetes</taxon>
        <taxon>Mucorales</taxon>
        <taxon>Mucorineae</taxon>
        <taxon>Rhizopodaceae</taxon>
        <taxon>Rhizopus</taxon>
    </lineage>
</organism>
<reference evidence="12 13" key="1">
    <citation type="journal article" date="2009" name="PLoS Genet.">
        <title>Genomic analysis of the basal lineage fungus Rhizopus oryzae reveals a whole-genome duplication.</title>
        <authorList>
            <person name="Ma L.-J."/>
            <person name="Ibrahim A.S."/>
            <person name="Skory C."/>
            <person name="Grabherr M.G."/>
            <person name="Burger G."/>
            <person name="Butler M."/>
            <person name="Elias M."/>
            <person name="Idnurm A."/>
            <person name="Lang B.F."/>
            <person name="Sone T."/>
            <person name="Abe A."/>
            <person name="Calvo S.E."/>
            <person name="Corrochano L.M."/>
            <person name="Engels R."/>
            <person name="Fu J."/>
            <person name="Hansberg W."/>
            <person name="Kim J.-M."/>
            <person name="Kodira C.D."/>
            <person name="Koehrsen M.J."/>
            <person name="Liu B."/>
            <person name="Miranda-Saavedra D."/>
            <person name="O'Leary S."/>
            <person name="Ortiz-Castellanos L."/>
            <person name="Poulter R."/>
            <person name="Rodriguez-Romero J."/>
            <person name="Ruiz-Herrera J."/>
            <person name="Shen Y.-Q."/>
            <person name="Zeng Q."/>
            <person name="Galagan J."/>
            <person name="Birren B.W."/>
            <person name="Cuomo C.A."/>
            <person name="Wickes B.L."/>
        </authorList>
    </citation>
    <scope>NUCLEOTIDE SEQUENCE [LARGE SCALE GENOMIC DNA]</scope>
    <source>
        <strain evidence="13">RA 99-880 / ATCC MYA-4621 / FGSC 9543 / NRRL 43880</strain>
    </source>
</reference>
<keyword evidence="2" id="KW-0678">Repressor</keyword>
<dbReference type="Gene3D" id="3.30.160.60">
    <property type="entry name" value="Classic Zinc Finger"/>
    <property type="match status" value="2"/>
</dbReference>
<keyword evidence="5 9" id="KW-0863">Zinc-finger</keyword>